<sequence>MKLNGKEVRFNITDPRDAKRYEETLIKLKKKEKELKKSGQEYTLDEIMREIIKICREVLWDFTGQDVLKGCHDALMAKEVLYQFLREVTRQNESLLSPFDLERIR</sequence>
<proteinExistence type="predicted"/>
<dbReference type="Proteomes" id="UP001652442">
    <property type="component" value="Unassembled WGS sequence"/>
</dbReference>
<accession>A0ABT2TKC5</accession>
<evidence type="ECO:0000313" key="2">
    <source>
        <dbReference type="Proteomes" id="UP001652442"/>
    </source>
</evidence>
<name>A0ABT2TKC5_9FIRM</name>
<protein>
    <submittedName>
        <fullName evidence="1">Uncharacterized protein</fullName>
    </submittedName>
</protein>
<comment type="caution">
    <text evidence="1">The sequence shown here is derived from an EMBL/GenBank/DDBJ whole genome shotgun (WGS) entry which is preliminary data.</text>
</comment>
<dbReference type="RefSeq" id="WP_158425342.1">
    <property type="nucleotide sequence ID" value="NZ_JAOQJQ010000003.1"/>
</dbReference>
<organism evidence="1 2">
    <name type="scientific">Brotonthovivens ammoniilytica</name>
    <dbReference type="NCBI Taxonomy" id="2981725"/>
    <lineage>
        <taxon>Bacteria</taxon>
        <taxon>Bacillati</taxon>
        <taxon>Bacillota</taxon>
        <taxon>Clostridia</taxon>
        <taxon>Lachnospirales</taxon>
        <taxon>Lachnospiraceae</taxon>
        <taxon>Brotonthovivens</taxon>
    </lineage>
</organism>
<gene>
    <name evidence="1" type="ORF">OCV88_09885</name>
</gene>
<evidence type="ECO:0000313" key="1">
    <source>
        <dbReference type="EMBL" id="MCU6762645.1"/>
    </source>
</evidence>
<dbReference type="EMBL" id="JAOQJQ010000003">
    <property type="protein sequence ID" value="MCU6762645.1"/>
    <property type="molecule type" value="Genomic_DNA"/>
</dbReference>
<keyword evidence="2" id="KW-1185">Reference proteome</keyword>
<reference evidence="1 2" key="1">
    <citation type="journal article" date="2021" name="ISME Commun">
        <title>Automated analysis of genomic sequences facilitates high-throughput and comprehensive description of bacteria.</title>
        <authorList>
            <person name="Hitch T.C.A."/>
        </authorList>
    </citation>
    <scope>NUCLEOTIDE SEQUENCE [LARGE SCALE GENOMIC DNA]</scope>
    <source>
        <strain evidence="1 2">Sanger_109</strain>
    </source>
</reference>